<comment type="catalytic activity">
    <reaction evidence="6">
        <text>a beta-lactam + H2O = a substituted beta-amino acid</text>
        <dbReference type="Rhea" id="RHEA:20401"/>
        <dbReference type="ChEBI" id="CHEBI:15377"/>
        <dbReference type="ChEBI" id="CHEBI:35627"/>
        <dbReference type="ChEBI" id="CHEBI:140347"/>
        <dbReference type="EC" id="3.5.2.6"/>
    </reaction>
</comment>
<evidence type="ECO:0000256" key="7">
    <source>
        <dbReference type="SAM" id="SignalP"/>
    </source>
</evidence>
<dbReference type="EC" id="3.5.2.6" evidence="2 6"/>
<evidence type="ECO:0000256" key="1">
    <source>
        <dbReference type="ARBA" id="ARBA00007898"/>
    </source>
</evidence>
<sequence length="253" mass="27890">MLKPISFVLLLAAVPCAQASTICKLLAESSNDRLIRQEGPCETAAAPMSTFKLAISLMAYDAGILADEHQPVWPFKPGYVDWREEWKQDTDPAQWMASSVVWYSQQITLRLGEQRFARYTHQFNYGNEDVSGGLAKAWLNTSLQISPRGQLAFLGRMVRRELGVSAQAYDMTASIAYYGKLANGWQVYGKTGAGSYGANGKLGWYVGWATKAGHTVTFLQQRLESDDTLAGPAGLRARDAMLAELPAWLDGLQ</sequence>
<evidence type="ECO:0000313" key="10">
    <source>
        <dbReference type="Proteomes" id="UP000478090"/>
    </source>
</evidence>
<feature type="signal peptide" evidence="7">
    <location>
        <begin position="1"/>
        <end position="19"/>
    </location>
</feature>
<proteinExistence type="inferred from homology"/>
<organism evidence="9 10">
    <name type="scientific">Duganella qianjiadongensis</name>
    <dbReference type="NCBI Taxonomy" id="2692176"/>
    <lineage>
        <taxon>Bacteria</taxon>
        <taxon>Pseudomonadati</taxon>
        <taxon>Pseudomonadota</taxon>
        <taxon>Betaproteobacteria</taxon>
        <taxon>Burkholderiales</taxon>
        <taxon>Oxalobacteraceae</taxon>
        <taxon>Telluria group</taxon>
        <taxon>Duganella</taxon>
    </lineage>
</organism>
<evidence type="ECO:0000256" key="2">
    <source>
        <dbReference type="ARBA" id="ARBA00012865"/>
    </source>
</evidence>
<gene>
    <name evidence="9" type="ORF">GTP27_12270</name>
</gene>
<dbReference type="Proteomes" id="UP000478090">
    <property type="component" value="Unassembled WGS sequence"/>
</dbReference>
<dbReference type="PROSITE" id="PS00337">
    <property type="entry name" value="BETA_LACTAMASE_D"/>
    <property type="match status" value="1"/>
</dbReference>
<evidence type="ECO:0000256" key="5">
    <source>
        <dbReference type="ARBA" id="ARBA00023251"/>
    </source>
</evidence>
<dbReference type="InterPro" id="IPR002137">
    <property type="entry name" value="Beta-lactam_class-D_AS"/>
</dbReference>
<keyword evidence="3 7" id="KW-0732">Signal</keyword>
<comment type="similarity">
    <text evidence="1 6">Belongs to the class-D beta-lactamase family.</text>
</comment>
<dbReference type="RefSeq" id="WP_161039458.1">
    <property type="nucleotide sequence ID" value="NZ_WWCM01000007.1"/>
</dbReference>
<dbReference type="InterPro" id="IPR001460">
    <property type="entry name" value="PCN-bd_Tpept"/>
</dbReference>
<keyword evidence="5 6" id="KW-0046">Antibiotic resistance</keyword>
<dbReference type="Gene3D" id="3.40.710.10">
    <property type="entry name" value="DD-peptidase/beta-lactamase superfamily"/>
    <property type="match status" value="1"/>
</dbReference>
<dbReference type="Pfam" id="PF00905">
    <property type="entry name" value="Transpeptidase"/>
    <property type="match status" value="1"/>
</dbReference>
<feature type="chain" id="PRO_5047425216" description="Beta-lactamase" evidence="7">
    <location>
        <begin position="20"/>
        <end position="253"/>
    </location>
</feature>
<comment type="caution">
    <text evidence="9">The sequence shown here is derived from an EMBL/GenBank/DDBJ whole genome shotgun (WGS) entry which is preliminary data.</text>
</comment>
<name>A0ABW9VNU6_9BURK</name>
<keyword evidence="10" id="KW-1185">Reference proteome</keyword>
<keyword evidence="4 6" id="KW-0378">Hydrolase</keyword>
<feature type="domain" description="Penicillin-binding protein transpeptidase" evidence="8">
    <location>
        <begin position="37"/>
        <end position="219"/>
    </location>
</feature>
<protein>
    <recommendedName>
        <fullName evidence="2 6">Beta-lactamase</fullName>
        <ecNumber evidence="2 6">3.5.2.6</ecNumber>
    </recommendedName>
</protein>
<dbReference type="EMBL" id="WWCM01000007">
    <property type="protein sequence ID" value="MYM40103.1"/>
    <property type="molecule type" value="Genomic_DNA"/>
</dbReference>
<evidence type="ECO:0000259" key="8">
    <source>
        <dbReference type="Pfam" id="PF00905"/>
    </source>
</evidence>
<dbReference type="SUPFAM" id="SSF56601">
    <property type="entry name" value="beta-lactamase/transpeptidase-like"/>
    <property type="match status" value="1"/>
</dbReference>
<evidence type="ECO:0000313" key="9">
    <source>
        <dbReference type="EMBL" id="MYM40103.1"/>
    </source>
</evidence>
<dbReference type="InterPro" id="IPR012338">
    <property type="entry name" value="Beta-lactam/transpept-like"/>
</dbReference>
<evidence type="ECO:0000256" key="6">
    <source>
        <dbReference type="RuleBase" id="RU361140"/>
    </source>
</evidence>
<reference evidence="9 10" key="1">
    <citation type="submission" date="2019-12" db="EMBL/GenBank/DDBJ databases">
        <title>Novel species isolated from a subtropical stream in China.</title>
        <authorList>
            <person name="Lu H."/>
        </authorList>
    </citation>
    <scope>NUCLEOTIDE SEQUENCE [LARGE SCALE GENOMIC DNA]</scope>
    <source>
        <strain evidence="9 10">CY13W</strain>
    </source>
</reference>
<evidence type="ECO:0000256" key="4">
    <source>
        <dbReference type="ARBA" id="ARBA00022801"/>
    </source>
</evidence>
<evidence type="ECO:0000256" key="3">
    <source>
        <dbReference type="ARBA" id="ARBA00022729"/>
    </source>
</evidence>
<accession>A0ABW9VNU6</accession>